<keyword evidence="4" id="KW-0812">Transmembrane</keyword>
<accession>A0AAD9GSD9</accession>
<dbReference type="Pfam" id="PF01436">
    <property type="entry name" value="NHL"/>
    <property type="match status" value="1"/>
</dbReference>
<evidence type="ECO:0000256" key="3">
    <source>
        <dbReference type="SAM" id="MobiDB-lite"/>
    </source>
</evidence>
<protein>
    <submittedName>
        <fullName evidence="6">Receptor-like protein kinase</fullName>
    </submittedName>
</protein>
<keyword evidence="6" id="KW-0418">Kinase</keyword>
<keyword evidence="4" id="KW-1133">Transmembrane helix</keyword>
<feature type="compositionally biased region" description="Low complexity" evidence="3">
    <location>
        <begin position="381"/>
        <end position="409"/>
    </location>
</feature>
<dbReference type="SUPFAM" id="SSF56112">
    <property type="entry name" value="Protein kinase-like (PK-like)"/>
    <property type="match status" value="1"/>
</dbReference>
<proteinExistence type="predicted"/>
<dbReference type="PANTHER" id="PTHR44329">
    <property type="entry name" value="SERINE/THREONINE-PROTEIN KINASE TNNI3K-RELATED"/>
    <property type="match status" value="1"/>
</dbReference>
<evidence type="ECO:0000256" key="2">
    <source>
        <dbReference type="PROSITE-ProRule" id="PRU00504"/>
    </source>
</evidence>
<comment type="caution">
    <text evidence="6">The sequence shown here is derived from an EMBL/GenBank/DDBJ whole genome shotgun (WGS) entry which is preliminary data.</text>
</comment>
<reference evidence="6" key="1">
    <citation type="submission" date="2023-08" db="EMBL/GenBank/DDBJ databases">
        <title>Reference Genome Resource for the Citrus Pathogen Phytophthora citrophthora.</title>
        <authorList>
            <person name="Moller H."/>
            <person name="Coetzee B."/>
            <person name="Rose L.J."/>
            <person name="Van Niekerk J.M."/>
        </authorList>
    </citation>
    <scope>NUCLEOTIDE SEQUENCE</scope>
    <source>
        <strain evidence="6">STE-U-9442</strain>
    </source>
</reference>
<dbReference type="AlphaFoldDB" id="A0AAD9GSD9"/>
<evidence type="ECO:0000313" key="6">
    <source>
        <dbReference type="EMBL" id="KAK1943393.1"/>
    </source>
</evidence>
<dbReference type="InterPro" id="IPR011042">
    <property type="entry name" value="6-blade_b-propeller_TolB-like"/>
</dbReference>
<dbReference type="InterPro" id="IPR051681">
    <property type="entry name" value="Ser/Thr_Kinases-Pseudokinases"/>
</dbReference>
<dbReference type="CDD" id="cd14014">
    <property type="entry name" value="STKc_PknB_like"/>
    <property type="match status" value="1"/>
</dbReference>
<keyword evidence="1" id="KW-0677">Repeat</keyword>
<keyword evidence="6" id="KW-0675">Receptor</keyword>
<dbReference type="PROSITE" id="PS50011">
    <property type="entry name" value="PROTEIN_KINASE_DOM"/>
    <property type="match status" value="1"/>
</dbReference>
<dbReference type="GO" id="GO:0005524">
    <property type="term" value="F:ATP binding"/>
    <property type="evidence" value="ECO:0007669"/>
    <property type="project" value="InterPro"/>
</dbReference>
<dbReference type="Pfam" id="PF07714">
    <property type="entry name" value="PK_Tyr_Ser-Thr"/>
    <property type="match status" value="1"/>
</dbReference>
<keyword evidence="7" id="KW-1185">Reference proteome</keyword>
<feature type="domain" description="Protein kinase" evidence="5">
    <location>
        <begin position="1"/>
        <end position="269"/>
    </location>
</feature>
<dbReference type="InterPro" id="IPR011009">
    <property type="entry name" value="Kinase-like_dom_sf"/>
</dbReference>
<dbReference type="Gene3D" id="1.10.510.10">
    <property type="entry name" value="Transferase(Phosphotransferase) domain 1"/>
    <property type="match status" value="1"/>
</dbReference>
<evidence type="ECO:0000259" key="5">
    <source>
        <dbReference type="PROSITE" id="PS50011"/>
    </source>
</evidence>
<keyword evidence="6" id="KW-0808">Transferase</keyword>
<dbReference type="InterPro" id="IPR001245">
    <property type="entry name" value="Ser-Thr/Tyr_kinase_cat_dom"/>
</dbReference>
<feature type="region of interest" description="Disordered" evidence="3">
    <location>
        <begin position="271"/>
        <end position="343"/>
    </location>
</feature>
<dbReference type="SUPFAM" id="SSF63829">
    <property type="entry name" value="Calcium-dependent phosphotriesterase"/>
    <property type="match status" value="1"/>
</dbReference>
<evidence type="ECO:0000256" key="1">
    <source>
        <dbReference type="ARBA" id="ARBA00022737"/>
    </source>
</evidence>
<dbReference type="PROSITE" id="PS00108">
    <property type="entry name" value="PROTEIN_KINASE_ST"/>
    <property type="match status" value="1"/>
</dbReference>
<feature type="compositionally biased region" description="Polar residues" evidence="3">
    <location>
        <begin position="314"/>
        <end position="333"/>
    </location>
</feature>
<feature type="repeat" description="NHL" evidence="2">
    <location>
        <begin position="662"/>
        <end position="693"/>
    </location>
</feature>
<dbReference type="EMBL" id="JASMQC010000007">
    <property type="protein sequence ID" value="KAK1943393.1"/>
    <property type="molecule type" value="Genomic_DNA"/>
</dbReference>
<evidence type="ECO:0000256" key="4">
    <source>
        <dbReference type="SAM" id="Phobius"/>
    </source>
</evidence>
<feature type="transmembrane region" description="Helical" evidence="4">
    <location>
        <begin position="351"/>
        <end position="378"/>
    </location>
</feature>
<feature type="region of interest" description="Disordered" evidence="3">
    <location>
        <begin position="381"/>
        <end position="426"/>
    </location>
</feature>
<sequence>MDDNAIVGYGGDAKIYKGTLTDGTPVAVKIFNENVARSEKKKEKFTSMMKLWQRLSHYSNVCHLYGACYFTAAPFVVMEYCDVGPLDKYLRQMGSNRYRASLEVLAQAAQGIAKMHSIGIVHGDLKCDNILITGTPPTAKVSDFDRSFDWIALKNKGLVNGTAKDAGVEITDAIRYLAPECDEGKLPNFESDVYSFGLTIYHALVGKSPYYEITNDGEFHRCKVAHQLPKRDPKAIPDGAWTLISQCCDGAPDKRPVMPKVAETLRLLLGKPSEGKPTETLANAGVDAETIPDQVNAPVQDNRKQPTLPVLEKQSGSSHVGKETNAQQPQQPGKMTPRKISKANSRGISPFHIGIGVLITLVIVAVVTVVVLAINGLLSGSSSDNSSFTSSYSDASSSSSSSSSSSLGSGIMPTPTPAPTPTPTTSQLKVSTVLEVGKSLLGNGDSKLFGIEMTSDDQWIIASNVHRFFMGKDNGYVIQYAGSSSPGFGDDYRLSSYLNAVYGITVAPDGTIVFCDTNDDFELVVRTISSDWIRTIWTGNTSFNTSSGVGTGSSSLNSAARGNSSVEMGIGIAADSNLNVYMNFYGANKLMKLSNVGIMRTIAKGTELISPSGPMGLALDSSSNIYITDHHRVVKFTSNGKMTVLAGSATPGFANGIGTSAQFDTPKGLTIGSDGNLYIVDSGNNCIRKLTLNGNSVTTYAGKCAGESSGVGSFSYPRSITATGSGDIYVIDSDARIQKISAA</sequence>
<keyword evidence="4" id="KW-0472">Membrane</keyword>
<dbReference type="InterPro" id="IPR001258">
    <property type="entry name" value="NHL_repeat"/>
</dbReference>
<name>A0AAD9GSD9_9STRA</name>
<dbReference type="InterPro" id="IPR008271">
    <property type="entry name" value="Ser/Thr_kinase_AS"/>
</dbReference>
<dbReference type="PROSITE" id="PS51125">
    <property type="entry name" value="NHL"/>
    <property type="match status" value="1"/>
</dbReference>
<dbReference type="GO" id="GO:0004674">
    <property type="term" value="F:protein serine/threonine kinase activity"/>
    <property type="evidence" value="ECO:0007669"/>
    <property type="project" value="TreeGrafter"/>
</dbReference>
<gene>
    <name evidence="6" type="ORF">P3T76_004789</name>
</gene>
<dbReference type="PANTHER" id="PTHR44329:SF214">
    <property type="entry name" value="PROTEIN KINASE DOMAIN-CONTAINING PROTEIN"/>
    <property type="match status" value="1"/>
</dbReference>
<dbReference type="InterPro" id="IPR000719">
    <property type="entry name" value="Prot_kinase_dom"/>
</dbReference>
<dbReference type="SMART" id="SM00220">
    <property type="entry name" value="S_TKc"/>
    <property type="match status" value="1"/>
</dbReference>
<evidence type="ECO:0000313" key="7">
    <source>
        <dbReference type="Proteomes" id="UP001259832"/>
    </source>
</evidence>
<dbReference type="Gene3D" id="2.120.10.30">
    <property type="entry name" value="TolB, C-terminal domain"/>
    <property type="match status" value="2"/>
</dbReference>
<organism evidence="6 7">
    <name type="scientific">Phytophthora citrophthora</name>
    <dbReference type="NCBI Taxonomy" id="4793"/>
    <lineage>
        <taxon>Eukaryota</taxon>
        <taxon>Sar</taxon>
        <taxon>Stramenopiles</taxon>
        <taxon>Oomycota</taxon>
        <taxon>Peronosporomycetes</taxon>
        <taxon>Peronosporales</taxon>
        <taxon>Peronosporaceae</taxon>
        <taxon>Phytophthora</taxon>
    </lineage>
</organism>
<dbReference type="Proteomes" id="UP001259832">
    <property type="component" value="Unassembled WGS sequence"/>
</dbReference>